<dbReference type="Proteomes" id="UP001494902">
    <property type="component" value="Unassembled WGS sequence"/>
</dbReference>
<evidence type="ECO:0000313" key="2">
    <source>
        <dbReference type="EMBL" id="MEQ3552076.1"/>
    </source>
</evidence>
<dbReference type="Pfam" id="PF12697">
    <property type="entry name" value="Abhydrolase_6"/>
    <property type="match status" value="1"/>
</dbReference>
<keyword evidence="2" id="KW-0378">Hydrolase</keyword>
<reference evidence="2 3" key="1">
    <citation type="submission" date="2024-03" db="EMBL/GenBank/DDBJ databases">
        <title>Draft genome sequence of Pseudonocardia nematodicida JCM 31783.</title>
        <authorList>
            <person name="Butdee W."/>
            <person name="Duangmal K."/>
        </authorList>
    </citation>
    <scope>NUCLEOTIDE SEQUENCE [LARGE SCALE GENOMIC DNA]</scope>
    <source>
        <strain evidence="2 3">JCM 31783</strain>
    </source>
</reference>
<dbReference type="PRINTS" id="PR00111">
    <property type="entry name" value="ABHYDROLASE"/>
</dbReference>
<evidence type="ECO:0000259" key="1">
    <source>
        <dbReference type="Pfam" id="PF12697"/>
    </source>
</evidence>
<dbReference type="InterPro" id="IPR029058">
    <property type="entry name" value="AB_hydrolase_fold"/>
</dbReference>
<dbReference type="PANTHER" id="PTHR43194:SF2">
    <property type="entry name" value="PEROXISOMAL MEMBRANE PROTEIN LPX1"/>
    <property type="match status" value="1"/>
</dbReference>
<dbReference type="PANTHER" id="PTHR43194">
    <property type="entry name" value="HYDROLASE ALPHA/BETA FOLD FAMILY"/>
    <property type="match status" value="1"/>
</dbReference>
<dbReference type="InterPro" id="IPR000073">
    <property type="entry name" value="AB_hydrolase_1"/>
</dbReference>
<dbReference type="SUPFAM" id="SSF53474">
    <property type="entry name" value="alpha/beta-Hydrolases"/>
    <property type="match status" value="1"/>
</dbReference>
<protein>
    <submittedName>
        <fullName evidence="2">Alpha/beta fold hydrolase</fullName>
    </submittedName>
</protein>
<keyword evidence="3" id="KW-1185">Reference proteome</keyword>
<dbReference type="Gene3D" id="3.40.50.1820">
    <property type="entry name" value="alpha/beta hydrolase"/>
    <property type="match status" value="1"/>
</dbReference>
<name>A0ABV1KC70_9PSEU</name>
<dbReference type="RefSeq" id="WP_349299288.1">
    <property type="nucleotide sequence ID" value="NZ_JBEDNQ010000006.1"/>
</dbReference>
<feature type="domain" description="AB hydrolase-1" evidence="1">
    <location>
        <begin position="32"/>
        <end position="270"/>
    </location>
</feature>
<organism evidence="2 3">
    <name type="scientific">Pseudonocardia nematodicida</name>
    <dbReference type="NCBI Taxonomy" id="1206997"/>
    <lineage>
        <taxon>Bacteria</taxon>
        <taxon>Bacillati</taxon>
        <taxon>Actinomycetota</taxon>
        <taxon>Actinomycetes</taxon>
        <taxon>Pseudonocardiales</taxon>
        <taxon>Pseudonocardiaceae</taxon>
        <taxon>Pseudonocardia</taxon>
    </lineage>
</organism>
<sequence length="278" mass="29243">MMTALSAPSFLPVPGGRVAYRDLGPRGAGPPLVLLHGGGVDGRMWARQVDALAGEHRLIVPDTRGHGASSTPDGPFRPHDDLARLLEHLDAGPTVLIGLSLGGRVAGDTALERPDLVNRIVVAGTGIGAPEFTDPWTLGVFAEWARTQQALDADGWVEAFLRFVPGPHRDGGEVDPLVLDEVRQMAVDLLAHHLPEDPTVPGPPIEFVADAAARAGTLRVPLLGVVGELDSGDHHRAVAGAVAAVPDGELVTVPGAAHYPNMERPAEFTAAVLRFLER</sequence>
<accession>A0ABV1KC70</accession>
<dbReference type="GO" id="GO:0016787">
    <property type="term" value="F:hydrolase activity"/>
    <property type="evidence" value="ECO:0007669"/>
    <property type="project" value="UniProtKB-KW"/>
</dbReference>
<evidence type="ECO:0000313" key="3">
    <source>
        <dbReference type="Proteomes" id="UP001494902"/>
    </source>
</evidence>
<comment type="caution">
    <text evidence="2">The sequence shown here is derived from an EMBL/GenBank/DDBJ whole genome shotgun (WGS) entry which is preliminary data.</text>
</comment>
<dbReference type="InterPro" id="IPR050228">
    <property type="entry name" value="Carboxylesterase_BioH"/>
</dbReference>
<gene>
    <name evidence="2" type="ORF">WIS52_16500</name>
</gene>
<dbReference type="EMBL" id="JBEDNQ010000006">
    <property type="protein sequence ID" value="MEQ3552076.1"/>
    <property type="molecule type" value="Genomic_DNA"/>
</dbReference>
<proteinExistence type="predicted"/>